<reference evidence="1 2" key="1">
    <citation type="submission" date="2016-11" db="EMBL/GenBank/DDBJ databases">
        <title>Complete genome sequence of Streptomyces niveus SCSIO 3406.</title>
        <authorList>
            <person name="Zhu Q."/>
            <person name="Cheng W."/>
            <person name="Song Y."/>
            <person name="Li Q."/>
            <person name="Ju J."/>
        </authorList>
    </citation>
    <scope>NUCLEOTIDE SEQUENCE [LARGE SCALE GENOMIC DNA]</scope>
    <source>
        <strain evidence="1 2">SCSIO 3406</strain>
    </source>
</reference>
<organism evidence="1 2">
    <name type="scientific">Streptomyces niveus</name>
    <name type="common">Streptomyces spheroides</name>
    <dbReference type="NCBI Taxonomy" id="193462"/>
    <lineage>
        <taxon>Bacteria</taxon>
        <taxon>Bacillati</taxon>
        <taxon>Actinomycetota</taxon>
        <taxon>Actinomycetes</taxon>
        <taxon>Kitasatosporales</taxon>
        <taxon>Streptomycetaceae</taxon>
        <taxon>Streptomyces</taxon>
    </lineage>
</organism>
<dbReference type="RefSeq" id="WP_078073804.1">
    <property type="nucleotide sequence ID" value="NZ_CP018047.1"/>
</dbReference>
<proteinExistence type="predicted"/>
<dbReference type="Pfam" id="PF05800">
    <property type="entry name" value="GvpO"/>
    <property type="match status" value="1"/>
</dbReference>
<name>A0A1U9QM19_STRNV</name>
<protein>
    <submittedName>
        <fullName evidence="1">Gas vesicle protein</fullName>
    </submittedName>
</protein>
<dbReference type="OrthoDB" id="163447at2"/>
<accession>A0A1U9QM19</accession>
<sequence length="98" mass="10794">MATTDSKDGEEKQARIDISTAMRKAAGQLAELLRCEPSSVSALKATEDGWTADVEVVEIEKIPDTTSVMASYRVSLDGQGQLVGYERIRRYSRGQVDR</sequence>
<dbReference type="Proteomes" id="UP000189677">
    <property type="component" value="Chromosome"/>
</dbReference>
<keyword evidence="2" id="KW-1185">Reference proteome</keyword>
<evidence type="ECO:0000313" key="2">
    <source>
        <dbReference type="Proteomes" id="UP000189677"/>
    </source>
</evidence>
<dbReference type="KEGG" id="snw:BBN63_02590"/>
<dbReference type="PIRSF" id="PIRSF028743">
    <property type="entry name" value="GvpO_protein"/>
    <property type="match status" value="1"/>
</dbReference>
<dbReference type="AlphaFoldDB" id="A0A1U9QM19"/>
<gene>
    <name evidence="1" type="ORF">BBN63_02590</name>
</gene>
<dbReference type="InterPro" id="IPR008634">
    <property type="entry name" value="Gas-vesicle_GvpO"/>
</dbReference>
<dbReference type="GO" id="GO:0031412">
    <property type="term" value="P:gas vesicle organization"/>
    <property type="evidence" value="ECO:0007669"/>
    <property type="project" value="InterPro"/>
</dbReference>
<dbReference type="EMBL" id="CP018047">
    <property type="protein sequence ID" value="AQU65302.1"/>
    <property type="molecule type" value="Genomic_DNA"/>
</dbReference>
<evidence type="ECO:0000313" key="1">
    <source>
        <dbReference type="EMBL" id="AQU65302.1"/>
    </source>
</evidence>